<dbReference type="EMBL" id="JBJQND010000011">
    <property type="protein sequence ID" value="KAL3861094.1"/>
    <property type="molecule type" value="Genomic_DNA"/>
</dbReference>
<dbReference type="InterPro" id="IPR039677">
    <property type="entry name" value="RSG1"/>
</dbReference>
<evidence type="ECO:0000256" key="9">
    <source>
        <dbReference type="ARBA" id="ARBA00023069"/>
    </source>
</evidence>
<reference evidence="14 15" key="1">
    <citation type="submission" date="2024-11" db="EMBL/GenBank/DDBJ databases">
        <title>Chromosome-level genome assembly of the freshwater bivalve Anodonta woodiana.</title>
        <authorList>
            <person name="Chen X."/>
        </authorList>
    </citation>
    <scope>NUCLEOTIDE SEQUENCE [LARGE SCALE GENOMIC DNA]</scope>
    <source>
        <strain evidence="14">MN2024</strain>
        <tissue evidence="14">Gills</tissue>
    </source>
</reference>
<evidence type="ECO:0000256" key="3">
    <source>
        <dbReference type="ARBA" id="ARBA00021423"/>
    </source>
</evidence>
<keyword evidence="9" id="KW-0969">Cilium</keyword>
<dbReference type="GO" id="GO:0005525">
    <property type="term" value="F:GTP binding"/>
    <property type="evidence" value="ECO:0007669"/>
    <property type="project" value="UniProtKB-KW"/>
</dbReference>
<keyword evidence="4" id="KW-0813">Transport</keyword>
<dbReference type="Pfam" id="PF00071">
    <property type="entry name" value="Ras"/>
    <property type="match status" value="1"/>
</dbReference>
<dbReference type="AlphaFoldDB" id="A0ABD3VHQ3"/>
<evidence type="ECO:0000256" key="13">
    <source>
        <dbReference type="ARBA" id="ARBA00030243"/>
    </source>
</evidence>
<evidence type="ECO:0000313" key="14">
    <source>
        <dbReference type="EMBL" id="KAL3861094.1"/>
    </source>
</evidence>
<evidence type="ECO:0000256" key="2">
    <source>
        <dbReference type="ARBA" id="ARBA00006270"/>
    </source>
</evidence>
<dbReference type="EMBL" id="JBJQND010000011">
    <property type="protein sequence ID" value="KAL3861092.1"/>
    <property type="molecule type" value="Genomic_DNA"/>
</dbReference>
<dbReference type="GO" id="GO:0030030">
    <property type="term" value="P:cell projection organization"/>
    <property type="evidence" value="ECO:0007669"/>
    <property type="project" value="UniProtKB-KW"/>
</dbReference>
<evidence type="ECO:0000256" key="12">
    <source>
        <dbReference type="ARBA" id="ARBA00023273"/>
    </source>
</evidence>
<dbReference type="GO" id="GO:0015031">
    <property type="term" value="P:protein transport"/>
    <property type="evidence" value="ECO:0007669"/>
    <property type="project" value="UniProtKB-KW"/>
</dbReference>
<dbReference type="PROSITE" id="PS51419">
    <property type="entry name" value="RAB"/>
    <property type="match status" value="1"/>
</dbReference>
<proteinExistence type="inferred from homology"/>
<organism evidence="14 15">
    <name type="scientific">Sinanodonta woodiana</name>
    <name type="common">Chinese pond mussel</name>
    <name type="synonym">Anodonta woodiana</name>
    <dbReference type="NCBI Taxonomy" id="1069815"/>
    <lineage>
        <taxon>Eukaryota</taxon>
        <taxon>Metazoa</taxon>
        <taxon>Spiralia</taxon>
        <taxon>Lophotrochozoa</taxon>
        <taxon>Mollusca</taxon>
        <taxon>Bivalvia</taxon>
        <taxon>Autobranchia</taxon>
        <taxon>Heteroconchia</taxon>
        <taxon>Palaeoheterodonta</taxon>
        <taxon>Unionida</taxon>
        <taxon>Unionoidea</taxon>
        <taxon>Unionidae</taxon>
        <taxon>Unioninae</taxon>
        <taxon>Sinanodonta</taxon>
    </lineage>
</organism>
<evidence type="ECO:0000256" key="11">
    <source>
        <dbReference type="ARBA" id="ARBA00023212"/>
    </source>
</evidence>
<evidence type="ECO:0000256" key="7">
    <source>
        <dbReference type="ARBA" id="ARBA00022794"/>
    </source>
</evidence>
<dbReference type="SMART" id="SM00175">
    <property type="entry name" value="RAB"/>
    <property type="match status" value="1"/>
</dbReference>
<dbReference type="PANTHER" id="PTHR14983">
    <property type="entry name" value="CILIOGENESIS AND PLANAR POLARITY EFFECTOR 2"/>
    <property type="match status" value="1"/>
</dbReference>
<evidence type="ECO:0000256" key="10">
    <source>
        <dbReference type="ARBA" id="ARBA00023134"/>
    </source>
</evidence>
<dbReference type="GO" id="GO:0006887">
    <property type="term" value="P:exocytosis"/>
    <property type="evidence" value="ECO:0007669"/>
    <property type="project" value="UniProtKB-KW"/>
</dbReference>
<evidence type="ECO:0000256" key="4">
    <source>
        <dbReference type="ARBA" id="ARBA00022448"/>
    </source>
</evidence>
<name>A0ABD3VHQ3_SINWO</name>
<dbReference type="SUPFAM" id="SSF52540">
    <property type="entry name" value="P-loop containing nucleoside triphosphate hydrolases"/>
    <property type="match status" value="1"/>
</dbReference>
<comment type="similarity">
    <text evidence="2">Belongs to the small GTPase superfamily. Rab family.</text>
</comment>
<accession>A0ABD3VHQ3</accession>
<keyword evidence="15" id="KW-1185">Reference proteome</keyword>
<dbReference type="Gene3D" id="3.40.50.300">
    <property type="entry name" value="P-loop containing nucleotide triphosphate hydrolases"/>
    <property type="match status" value="1"/>
</dbReference>
<keyword evidence="10" id="KW-0342">GTP-binding</keyword>
<dbReference type="InterPro" id="IPR001806">
    <property type="entry name" value="Small_GTPase"/>
</dbReference>
<dbReference type="Proteomes" id="UP001634394">
    <property type="component" value="Unassembled WGS sequence"/>
</dbReference>
<protein>
    <recommendedName>
        <fullName evidence="3">Ciliogenesis and planar polarity effector 2</fullName>
    </recommendedName>
    <alternativeName>
        <fullName evidence="13">REM2- and Rab-like small GTPase 1</fullName>
    </alternativeName>
</protein>
<dbReference type="NCBIfam" id="TIGR00231">
    <property type="entry name" value="small_GTP"/>
    <property type="match status" value="1"/>
</dbReference>
<dbReference type="EMBL" id="JBJQND010000011">
    <property type="protein sequence ID" value="KAL3861093.1"/>
    <property type="molecule type" value="Genomic_DNA"/>
</dbReference>
<keyword evidence="11" id="KW-0206">Cytoskeleton</keyword>
<keyword evidence="7" id="KW-0970">Cilium biogenesis/degradation</keyword>
<keyword evidence="6" id="KW-0963">Cytoplasm</keyword>
<comment type="caution">
    <text evidence="14">The sequence shown here is derived from an EMBL/GenBank/DDBJ whole genome shotgun (WGS) entry which is preliminary data.</text>
</comment>
<keyword evidence="5" id="KW-0268">Exocytosis</keyword>
<evidence type="ECO:0000313" key="15">
    <source>
        <dbReference type="Proteomes" id="UP001634394"/>
    </source>
</evidence>
<dbReference type="PRINTS" id="PR00449">
    <property type="entry name" value="RASTRNSFRMNG"/>
</dbReference>
<sequence length="264" mass="29882">MAVMLSSGSLLDFDWYKHPESREVFSSVINRDHQKLKTFGLLEKPANVSPYSPEEVRYKLFVVGKTGVGKTSTVAKLTGNEIPKTHNETAGIQTSTTYWPGKITQLNKQVMFRLQFWDAGETSLKKLDHIVPACTEKVDGILFLFSIVDKSSFDDLHQQISRFSSANDDIIKIVIATKCDQHAHCEVTQRDIRDFENNWKIPVLKVQNIPDSSQPDFSEVSRLLNIICEYLWYRDLILAGKVTKGGAVVGRRPQPTASTMEKYV</sequence>
<evidence type="ECO:0000256" key="1">
    <source>
        <dbReference type="ARBA" id="ARBA00004120"/>
    </source>
</evidence>
<comment type="subcellular location">
    <subcellularLocation>
        <location evidence="1">Cytoplasm</location>
        <location evidence="1">Cytoskeleton</location>
        <location evidence="1">Cilium basal body</location>
    </subcellularLocation>
</comment>
<dbReference type="InterPro" id="IPR027417">
    <property type="entry name" value="P-loop_NTPase"/>
</dbReference>
<keyword evidence="8" id="KW-0653">Protein transport</keyword>
<dbReference type="PANTHER" id="PTHR14983:SF1">
    <property type="entry name" value="CILIOGENESIS AND PLANAR POLARITY EFFECTOR 2"/>
    <property type="match status" value="1"/>
</dbReference>
<evidence type="ECO:0000256" key="6">
    <source>
        <dbReference type="ARBA" id="ARBA00022490"/>
    </source>
</evidence>
<dbReference type="InterPro" id="IPR005225">
    <property type="entry name" value="Small_GTP-bd"/>
</dbReference>
<evidence type="ECO:0000256" key="5">
    <source>
        <dbReference type="ARBA" id="ARBA00022483"/>
    </source>
</evidence>
<dbReference type="SMART" id="SM00173">
    <property type="entry name" value="RAS"/>
    <property type="match status" value="1"/>
</dbReference>
<evidence type="ECO:0000256" key="8">
    <source>
        <dbReference type="ARBA" id="ARBA00022927"/>
    </source>
</evidence>
<gene>
    <name evidence="14" type="ORF">ACJMK2_007169</name>
</gene>
<keyword evidence="10" id="KW-0547">Nucleotide-binding</keyword>
<keyword evidence="12" id="KW-0966">Cell projection</keyword>